<organism evidence="2 3">
    <name type="scientific">Rubinisphaera brasiliensis (strain ATCC 49424 / DSM 5305 / JCM 21570 / IAM 15109 / NBRC 103401 / IFAM 1448)</name>
    <name type="common">Planctomyces brasiliensis</name>
    <dbReference type="NCBI Taxonomy" id="756272"/>
    <lineage>
        <taxon>Bacteria</taxon>
        <taxon>Pseudomonadati</taxon>
        <taxon>Planctomycetota</taxon>
        <taxon>Planctomycetia</taxon>
        <taxon>Planctomycetales</taxon>
        <taxon>Planctomycetaceae</taxon>
        <taxon>Rubinisphaera</taxon>
    </lineage>
</organism>
<name>F0SHG6_RUBBR</name>
<evidence type="ECO:0000256" key="1">
    <source>
        <dbReference type="SAM" id="Phobius"/>
    </source>
</evidence>
<keyword evidence="1" id="KW-0472">Membrane</keyword>
<dbReference type="HOGENOM" id="CLU_1593326_0_0_0"/>
<keyword evidence="3" id="KW-1185">Reference proteome</keyword>
<gene>
    <name evidence="2" type="ordered locus">Plabr_4147</name>
</gene>
<sequence>MSESISKPSALRFARLPSAAKWILFACSWTAAVAVCLEFGKIRSEWSGVLCGPWGCSAPLEAVLSVHAIWLLTLIPLIHFTSRKQTQIYRWWSILLAVVGLGGTLFLAAQLGWHWPSESLGEKPNYFLQQWGLAVFGAIDFPVIPALILMPYCLWRSYLFRRKSPAS</sequence>
<keyword evidence="1" id="KW-1133">Transmembrane helix</keyword>
<dbReference type="OrthoDB" id="292066at2"/>
<reference evidence="3" key="1">
    <citation type="submission" date="2011-02" db="EMBL/GenBank/DDBJ databases">
        <title>The complete genome of Planctomyces brasiliensis DSM 5305.</title>
        <authorList>
            <person name="Lucas S."/>
            <person name="Copeland A."/>
            <person name="Lapidus A."/>
            <person name="Bruce D."/>
            <person name="Goodwin L."/>
            <person name="Pitluck S."/>
            <person name="Kyrpides N."/>
            <person name="Mavromatis K."/>
            <person name="Pagani I."/>
            <person name="Ivanova N."/>
            <person name="Ovchinnikova G."/>
            <person name="Lu M."/>
            <person name="Detter J.C."/>
            <person name="Han C."/>
            <person name="Land M."/>
            <person name="Hauser L."/>
            <person name="Markowitz V."/>
            <person name="Cheng J.-F."/>
            <person name="Hugenholtz P."/>
            <person name="Woyke T."/>
            <person name="Wu D."/>
            <person name="Tindall B."/>
            <person name="Pomrenke H.G."/>
            <person name="Brambilla E."/>
            <person name="Klenk H.-P."/>
            <person name="Eisen J.A."/>
        </authorList>
    </citation>
    <scope>NUCLEOTIDE SEQUENCE [LARGE SCALE GENOMIC DNA]</scope>
    <source>
        <strain evidence="3">ATCC 49424 / DSM 5305 / JCM 21570 / NBRC 103401 / IFAM 1448</strain>
    </source>
</reference>
<proteinExistence type="predicted"/>
<feature type="transmembrane region" description="Helical" evidence="1">
    <location>
        <begin position="62"/>
        <end position="80"/>
    </location>
</feature>
<feature type="transmembrane region" description="Helical" evidence="1">
    <location>
        <begin position="92"/>
        <end position="113"/>
    </location>
</feature>
<evidence type="ECO:0000313" key="2">
    <source>
        <dbReference type="EMBL" id="ADY61721.1"/>
    </source>
</evidence>
<dbReference type="AlphaFoldDB" id="F0SHG6"/>
<dbReference type="KEGG" id="pbs:Plabr_4147"/>
<dbReference type="EMBL" id="CP002546">
    <property type="protein sequence ID" value="ADY61721.1"/>
    <property type="molecule type" value="Genomic_DNA"/>
</dbReference>
<feature type="transmembrane region" description="Helical" evidence="1">
    <location>
        <begin position="133"/>
        <end position="155"/>
    </location>
</feature>
<dbReference type="RefSeq" id="WP_013630426.1">
    <property type="nucleotide sequence ID" value="NC_015174.1"/>
</dbReference>
<feature type="transmembrane region" description="Helical" evidence="1">
    <location>
        <begin position="21"/>
        <end position="42"/>
    </location>
</feature>
<protein>
    <submittedName>
        <fullName evidence="2">Uncharacterized protein</fullName>
    </submittedName>
</protein>
<keyword evidence="1" id="KW-0812">Transmembrane</keyword>
<dbReference type="Proteomes" id="UP000006860">
    <property type="component" value="Chromosome"/>
</dbReference>
<accession>F0SHG6</accession>
<evidence type="ECO:0000313" key="3">
    <source>
        <dbReference type="Proteomes" id="UP000006860"/>
    </source>
</evidence>